<dbReference type="Pfam" id="PF02415">
    <property type="entry name" value="Chlam_PMP"/>
    <property type="match status" value="9"/>
</dbReference>
<evidence type="ECO:0000259" key="12">
    <source>
        <dbReference type="PROSITE" id="PS51208"/>
    </source>
</evidence>
<dbReference type="PANTHER" id="PTHR11319:SF35">
    <property type="entry name" value="OUTER MEMBRANE PROTEIN PMPC-RELATED"/>
    <property type="match status" value="1"/>
</dbReference>
<keyword evidence="9" id="KW-0472">Membrane</keyword>
<dbReference type="SMART" id="SM00869">
    <property type="entry name" value="Autotransporter"/>
    <property type="match status" value="1"/>
</dbReference>
<dbReference type="InterPro" id="IPR006626">
    <property type="entry name" value="PbH1"/>
</dbReference>
<evidence type="ECO:0000256" key="11">
    <source>
        <dbReference type="SAM" id="SignalP"/>
    </source>
</evidence>
<evidence type="ECO:0000256" key="8">
    <source>
        <dbReference type="ARBA" id="ARBA00022729"/>
    </source>
</evidence>
<dbReference type="PROSITE" id="PS51208">
    <property type="entry name" value="AUTOTRANSPORTER"/>
    <property type="match status" value="1"/>
</dbReference>
<keyword evidence="10" id="KW-0998">Cell outer membrane</keyword>
<evidence type="ECO:0000256" key="3">
    <source>
        <dbReference type="ARBA" id="ARBA00007542"/>
    </source>
</evidence>
<evidence type="ECO:0000256" key="7">
    <source>
        <dbReference type="ARBA" id="ARBA00022692"/>
    </source>
</evidence>
<protein>
    <submittedName>
        <fullName evidence="13">Probable outer membrane protein pmp6</fullName>
    </submittedName>
</protein>
<name>A0A0F7X8W3_CHLPN</name>
<keyword evidence="8 11" id="KW-0732">Signal</keyword>
<evidence type="ECO:0000256" key="10">
    <source>
        <dbReference type="ARBA" id="ARBA00023237"/>
    </source>
</evidence>
<comment type="similarity">
    <text evidence="3">Belongs to the PMP outer membrane protein family.</text>
</comment>
<evidence type="ECO:0000256" key="2">
    <source>
        <dbReference type="ARBA" id="ARBA00004416"/>
    </source>
</evidence>
<evidence type="ECO:0000256" key="9">
    <source>
        <dbReference type="ARBA" id="ARBA00023136"/>
    </source>
</evidence>
<evidence type="ECO:0000256" key="6">
    <source>
        <dbReference type="ARBA" id="ARBA00022525"/>
    </source>
</evidence>
<dbReference type="InterPro" id="IPR036709">
    <property type="entry name" value="Autotransporte_beta_dom_sf"/>
</dbReference>
<dbReference type="InterPro" id="IPR003368">
    <property type="entry name" value="POMP_repeat"/>
</dbReference>
<dbReference type="SMART" id="SM00710">
    <property type="entry name" value="PbH1"/>
    <property type="match status" value="12"/>
</dbReference>
<dbReference type="InterPro" id="IPR005546">
    <property type="entry name" value="Autotransporte_beta"/>
</dbReference>
<reference evidence="13" key="1">
    <citation type="submission" date="2015-05" db="EMBL/GenBank/DDBJ databases">
        <authorList>
            <person name="Rattei Thomas"/>
        </authorList>
    </citation>
    <scope>NUCLEOTIDE SEQUENCE</scope>
    <source>
        <strain evidence="13">MUL2216</strain>
    </source>
</reference>
<feature type="domain" description="Autotransporter" evidence="12">
    <location>
        <begin position="1112"/>
        <end position="1407"/>
    </location>
</feature>
<dbReference type="GO" id="GO:0009279">
    <property type="term" value="C:cell outer membrane"/>
    <property type="evidence" value="ECO:0007669"/>
    <property type="project" value="UniProtKB-SubCell"/>
</dbReference>
<feature type="signal peptide" evidence="11">
    <location>
        <begin position="1"/>
        <end position="23"/>
    </location>
</feature>
<evidence type="ECO:0000313" key="13">
    <source>
        <dbReference type="EMBL" id="CRI45923.1"/>
    </source>
</evidence>
<evidence type="ECO:0000256" key="5">
    <source>
        <dbReference type="ARBA" id="ARBA00022512"/>
    </source>
</evidence>
<dbReference type="EMBL" id="LN847226">
    <property type="protein sequence ID" value="CRI45923.1"/>
    <property type="molecule type" value="Genomic_DNA"/>
</dbReference>
<keyword evidence="4" id="KW-1134">Transmembrane beta strand</keyword>
<keyword evidence="7" id="KW-0812">Transmembrane</keyword>
<accession>A0A0F7X8W3</accession>
<dbReference type="NCBIfam" id="TIGR01376">
    <property type="entry name" value="POMP_repeat"/>
    <property type="match status" value="13"/>
</dbReference>
<feature type="chain" id="PRO_5002524736" evidence="11">
    <location>
        <begin position="24"/>
        <end position="1407"/>
    </location>
</feature>
<proteinExistence type="inferred from homology"/>
<dbReference type="Gene3D" id="2.40.128.130">
    <property type="entry name" value="Autotransporter beta-domain"/>
    <property type="match status" value="1"/>
</dbReference>
<dbReference type="PANTHER" id="PTHR11319">
    <property type="entry name" value="G PROTEIN-COUPLED RECEPTOR-RELATED"/>
    <property type="match status" value="1"/>
</dbReference>
<evidence type="ECO:0000256" key="4">
    <source>
        <dbReference type="ARBA" id="ARBA00022452"/>
    </source>
</evidence>
<organism evidence="13">
    <name type="scientific">Chlamydia pneumoniae</name>
    <name type="common">Chlamydophila pneumoniae</name>
    <dbReference type="NCBI Taxonomy" id="83558"/>
    <lineage>
        <taxon>Bacteria</taxon>
        <taxon>Pseudomonadati</taxon>
        <taxon>Chlamydiota</taxon>
        <taxon>Chlamydiia</taxon>
        <taxon>Chlamydiales</taxon>
        <taxon>Chlamydiaceae</taxon>
        <taxon>Chlamydia/Chlamydophila group</taxon>
        <taxon>Chlamydia</taxon>
    </lineage>
</organism>
<gene>
    <name evidence="13" type="primary">pmp6</name>
    <name evidence="13" type="ORF">BN1224_MUL2216_E_01840</name>
</gene>
<sequence length="1407" mass="144975">MKYSLPWLLTSSALVFSLHPLMAANTDLSSSDNYENGSSGSAAFTAKETSDASGTTYTLTSDVSITNVSAITPADKSCFTNTGGALSFVGADHSLVLQTIALTHDGAAINNTNTALSFSGFSSLLIDSAPATGTSGGKGAICVTNTEGGTATFTDNASVTLQKNTSEKDGAAVSAYSIDLAKTTTAALLDQNTSTKNGGALCSTANTTVQGNSGTVTFSSNTATDKGGGIYSKEKDSTLDANTGVVTFKSNTAKTGGAWSSDDNLALTGNTQVLFQENKTTGSAAQANNPEGCGGAICCYLATATDKTGLAISQNQEMSFTSNTTTANGGAIYATKCTLDGNTTLTFDQNTATAGCGGAIYTETEDFSLKGSTGTVTFSTNTAKTGGALYSKGNSSLTGNTNLLFSGNKATGPSNSSANQEGCGGAILAFIDSGSVSDKTGLSIANNQEVSLTSNAATVSGGAIYATKCTLTGNGSLTFDGNTAGTSGGAIYTETEDFTLTGSTGTVTFSTNTAKTGGALYSKGNNSLSGNTNLLFSGNKATGPSNSSANQEGCGGAILSFLESASVSTKKGLWIEDNENVSLSGNTATVSGGAIYATKCALHGNTTLTFDGNTAETAGGAIYTETEDFTLTGSTGTVTFSTNTAKTAGALHTKGNTSFTKNKALVFSGNSATATARTTTDQEGCGGAILCNISESDIATKSLTLTENESLSFINNTAKRSGGGIYAPKCVISGSESINFDGNTAETSGGAIYSKNLSITANGPVSFTNNSGGKGGAIYIADSGELSLEAIDGDITFSGNRATEGTSTPNSIHLGAGAKITKLAAAPGHTIYFYDPITMEAPASGGTIEELVINPVVKAIVPPPQPKNGPIASVPVVPVAPANPNTGTIVFSSGKLPSQDASIPANTTTILNQKINLAGGNVVLKEGATLQVYSFTQQPDSTVFMDAGTTLETTTTNNTDGSIDLKNLSVNLDALDGKRMITIAVNSTSGGLKISGDLKFHNNEGSFYDNPGLKANLNLPFLDLSSTSGTVNLDDFNPIPSSMAAPDYGYQGSWTLVPKVGAGGKVTLVAEWQALGYTPKPELRATLVPNSLWNAYVNIHSIQQEIATAMSDAPSHPGIWIGGIGNAFHQDKQKENAGFRLISRGYIVGGSMTTPQEYTFAVAFSQLFGKSKDYVVSDIKSQVYAGSLCAQSSYVIPLHSSLRRHVLSKVLPELPGETPLVLHGQVSYGRNHHNMTTKLANNTQGKSDWDSHSFAVEVGGSLPVDLNYRYLTSYSPYVKLQVVSVNQKGFQEVAADPRIFDASHLVNVSIPMGLTFKHESAKPPSALLLTLGYAVDAYRDHPHCLTSLTNGTSWSTFATNLSRQAFFAEASGHLKLLHGLDCFASGSCELRSSSRSYNANCGTRYSF</sequence>
<evidence type="ECO:0000256" key="1">
    <source>
        <dbReference type="ARBA" id="ARBA00004191"/>
    </source>
</evidence>
<keyword evidence="5" id="KW-0134">Cell wall</keyword>
<comment type="subcellular location">
    <subcellularLocation>
        <location evidence="2">Cell outer membrane</location>
        <topology evidence="2">Peripheral membrane protein</topology>
        <orientation evidence="2">Extracellular side</orientation>
    </subcellularLocation>
    <subcellularLocation>
        <location evidence="1">Secreted</location>
        <location evidence="1">Cell wall</location>
    </subcellularLocation>
</comment>
<dbReference type="InterPro" id="IPR011427">
    <property type="entry name" value="Polymorphic_membr_middle"/>
</dbReference>
<dbReference type="Pfam" id="PF07548">
    <property type="entry name" value="ChlamPMP_M"/>
    <property type="match status" value="1"/>
</dbReference>
<keyword evidence="6" id="KW-0964">Secreted</keyword>
<dbReference type="SUPFAM" id="SSF103515">
    <property type="entry name" value="Autotransporter"/>
    <property type="match status" value="1"/>
</dbReference>